<evidence type="ECO:0000256" key="1">
    <source>
        <dbReference type="ARBA" id="ARBA00001614"/>
    </source>
</evidence>
<dbReference type="GO" id="GO:0030246">
    <property type="term" value="F:carbohydrate binding"/>
    <property type="evidence" value="ECO:0007669"/>
    <property type="project" value="InterPro"/>
</dbReference>
<keyword evidence="7 8" id="KW-0119">Carbohydrate metabolism</keyword>
<protein>
    <recommendedName>
        <fullName evidence="5 8">Aldose 1-epimerase</fullName>
        <ecNumber evidence="4 8">5.1.3.3</ecNumber>
    </recommendedName>
</protein>
<dbReference type="Proteomes" id="UP000070198">
    <property type="component" value="Unassembled WGS sequence"/>
</dbReference>
<comment type="pathway">
    <text evidence="2 8">Carbohydrate metabolism; hexose metabolism.</text>
</comment>
<dbReference type="InterPro" id="IPR015443">
    <property type="entry name" value="Aldose_1-epimerase"/>
</dbReference>
<dbReference type="Gene3D" id="2.70.98.10">
    <property type="match status" value="1"/>
</dbReference>
<dbReference type="InterPro" id="IPR018052">
    <property type="entry name" value="Ald1_epimerase_CS"/>
</dbReference>
<evidence type="ECO:0000256" key="7">
    <source>
        <dbReference type="ARBA" id="ARBA00023277"/>
    </source>
</evidence>
<accession>A0A139R3H7</accession>
<evidence type="ECO:0000256" key="5">
    <source>
        <dbReference type="ARBA" id="ARBA00014165"/>
    </source>
</evidence>
<feature type="active site" description="Proton donor" evidence="9">
    <location>
        <position position="180"/>
    </location>
</feature>
<dbReference type="SUPFAM" id="SSF74650">
    <property type="entry name" value="Galactose mutarotase-like"/>
    <property type="match status" value="1"/>
</dbReference>
<evidence type="ECO:0000256" key="3">
    <source>
        <dbReference type="ARBA" id="ARBA00006206"/>
    </source>
</evidence>
<dbReference type="InterPro" id="IPR011013">
    <property type="entry name" value="Gal_mutarotase_sf_dom"/>
</dbReference>
<dbReference type="EMBL" id="LQOF01000290">
    <property type="protein sequence ID" value="KXT67592.1"/>
    <property type="molecule type" value="Genomic_DNA"/>
</dbReference>
<dbReference type="GO" id="GO:0006006">
    <property type="term" value="P:glucose metabolic process"/>
    <property type="evidence" value="ECO:0007669"/>
    <property type="project" value="TreeGrafter"/>
</dbReference>
<keyword evidence="6 8" id="KW-0413">Isomerase</keyword>
<comment type="caution">
    <text evidence="13">The sequence shown here is derived from an EMBL/GenBank/DDBJ whole genome shotgun (WGS) entry which is preliminary data.</text>
</comment>
<feature type="active site" description="Proton acceptor" evidence="9">
    <location>
        <position position="308"/>
    </location>
</feature>
<evidence type="ECO:0000256" key="8">
    <source>
        <dbReference type="PIRNR" id="PIRNR005096"/>
    </source>
</evidence>
<comment type="similarity">
    <text evidence="3 8">Belongs to the aldose epimerase family.</text>
</comment>
<dbReference type="GO" id="GO:0005737">
    <property type="term" value="C:cytoplasm"/>
    <property type="evidence" value="ECO:0007669"/>
    <property type="project" value="TreeGrafter"/>
</dbReference>
<comment type="catalytic activity">
    <reaction evidence="1 8">
        <text>alpha-D-glucose = beta-D-glucose</text>
        <dbReference type="Rhea" id="RHEA:10264"/>
        <dbReference type="ChEBI" id="CHEBI:15903"/>
        <dbReference type="ChEBI" id="CHEBI:17925"/>
        <dbReference type="EC" id="5.1.3.3"/>
    </reaction>
</comment>
<dbReference type="GO" id="GO:0033499">
    <property type="term" value="P:galactose catabolic process via UDP-galactose, Leloir pathway"/>
    <property type="evidence" value="ECO:0007669"/>
    <property type="project" value="TreeGrafter"/>
</dbReference>
<sequence length="343" mass="37981">MEVKQEIVETINGQKVEKYTIINDNGVQVGLLTLGATWQEFLVPDDKGGQKNLIIGFDKPSDYLKNPLCAGQSIGRVAGRINQGKVNLDGKEIQLPQNEKGNTLHGGSQGFHQQIWTAFIEAGQNALSVVMTYDAKEEIDHFPGDMQVEVRFTLDNANRFTIVYTGKNANKTTLFNPTNHVYFNLGNRQDLSQHTFTLAADHYLETRDDLIPTGKFIDVAGTAYDFQTGQNLGETIADTGGLDDAFLVNASLDKPCGELKDEESGDSVHLYSDRDAWVVYSMGGIPEGIYLARDKGKMAKEFEALALEAQFLPDAINHGNFGDITLQANEEESYTIAFEYHKE</sequence>
<dbReference type="EC" id="5.1.3.3" evidence="4 8"/>
<dbReference type="UniPathway" id="UPA00242"/>
<dbReference type="Proteomes" id="UP000071927">
    <property type="component" value="Unassembled WGS sequence"/>
</dbReference>
<dbReference type="InterPro" id="IPR047215">
    <property type="entry name" value="Galactose_mutarotase-like"/>
</dbReference>
<evidence type="ECO:0000256" key="2">
    <source>
        <dbReference type="ARBA" id="ARBA00005028"/>
    </source>
</evidence>
<reference evidence="14 15" key="1">
    <citation type="submission" date="2016-01" db="EMBL/GenBank/DDBJ databases">
        <title>Highly variable Streptococcus oralis are common among viridans streptococci isolated from primates.</title>
        <authorList>
            <person name="Denapaite D."/>
            <person name="Rieger M."/>
            <person name="Koendgen S."/>
            <person name="Brueckner R."/>
            <person name="Ochigava I."/>
            <person name="Kappeler P."/>
            <person name="Maetz-Rensing K."/>
            <person name="Leendertz F."/>
            <person name="Hakenbeck R."/>
        </authorList>
    </citation>
    <scope>NUCLEOTIDE SEQUENCE [LARGE SCALE GENOMIC DNA]</scope>
    <source>
        <strain evidence="12 14">DD02</strain>
        <strain evidence="13 15">DD03</strain>
    </source>
</reference>
<evidence type="ECO:0000256" key="10">
    <source>
        <dbReference type="PIRSR" id="PIRSR005096-2"/>
    </source>
</evidence>
<evidence type="ECO:0000256" key="11">
    <source>
        <dbReference type="PIRSR" id="PIRSR005096-3"/>
    </source>
</evidence>
<evidence type="ECO:0000256" key="4">
    <source>
        <dbReference type="ARBA" id="ARBA00013185"/>
    </source>
</evidence>
<dbReference type="PROSITE" id="PS00545">
    <property type="entry name" value="ALDOSE_1_EPIMERASE"/>
    <property type="match status" value="1"/>
</dbReference>
<dbReference type="EMBL" id="LQXV01000152">
    <property type="protein sequence ID" value="KXU09342.1"/>
    <property type="molecule type" value="Genomic_DNA"/>
</dbReference>
<dbReference type="PANTHER" id="PTHR10091:SF0">
    <property type="entry name" value="GALACTOSE MUTAROTASE"/>
    <property type="match status" value="1"/>
</dbReference>
<feature type="binding site" evidence="10">
    <location>
        <position position="243"/>
    </location>
    <ligand>
        <name>beta-D-galactose</name>
        <dbReference type="ChEBI" id="CHEBI:27667"/>
    </ligand>
</feature>
<dbReference type="InterPro" id="IPR014718">
    <property type="entry name" value="GH-type_carb-bd"/>
</dbReference>
<dbReference type="RefSeq" id="WP_061458843.1">
    <property type="nucleotide sequence ID" value="NZ_KQ968748.1"/>
</dbReference>
<evidence type="ECO:0000313" key="12">
    <source>
        <dbReference type="EMBL" id="KXT67592.1"/>
    </source>
</evidence>
<proteinExistence type="inferred from homology"/>
<organism evidence="13 15">
    <name type="scientific">Streptococcus gallolyticus</name>
    <dbReference type="NCBI Taxonomy" id="315405"/>
    <lineage>
        <taxon>Bacteria</taxon>
        <taxon>Bacillati</taxon>
        <taxon>Bacillota</taxon>
        <taxon>Bacilli</taxon>
        <taxon>Lactobacillales</taxon>
        <taxon>Streptococcaceae</taxon>
        <taxon>Streptococcus</taxon>
    </lineage>
</organism>
<evidence type="ECO:0000313" key="14">
    <source>
        <dbReference type="Proteomes" id="UP000070198"/>
    </source>
</evidence>
<evidence type="ECO:0000313" key="13">
    <source>
        <dbReference type="EMBL" id="KXU09342.1"/>
    </source>
</evidence>
<gene>
    <name evidence="12" type="ORF">SGADD02_01357</name>
    <name evidence="13" type="ORF">SGADD03_00869</name>
</gene>
<dbReference type="GO" id="GO:0004034">
    <property type="term" value="F:aldose 1-epimerase activity"/>
    <property type="evidence" value="ECO:0007669"/>
    <property type="project" value="UniProtKB-EC"/>
</dbReference>
<dbReference type="CDD" id="cd09019">
    <property type="entry name" value="galactose_mutarotase_like"/>
    <property type="match status" value="1"/>
</dbReference>
<dbReference type="InterPro" id="IPR008183">
    <property type="entry name" value="Aldose_1/G6P_1-epimerase"/>
</dbReference>
<evidence type="ECO:0000256" key="9">
    <source>
        <dbReference type="PIRSR" id="PIRSR005096-1"/>
    </source>
</evidence>
<feature type="binding site" evidence="11">
    <location>
        <begin position="180"/>
        <end position="182"/>
    </location>
    <ligand>
        <name>beta-D-galactose</name>
        <dbReference type="ChEBI" id="CHEBI:27667"/>
    </ligand>
</feature>
<dbReference type="Pfam" id="PF01263">
    <property type="entry name" value="Aldose_epim"/>
    <property type="match status" value="1"/>
</dbReference>
<dbReference type="PIRSF" id="PIRSF005096">
    <property type="entry name" value="GALM"/>
    <property type="match status" value="1"/>
</dbReference>
<evidence type="ECO:0000256" key="6">
    <source>
        <dbReference type="ARBA" id="ARBA00023235"/>
    </source>
</evidence>
<dbReference type="PANTHER" id="PTHR10091">
    <property type="entry name" value="ALDOSE-1-EPIMERASE"/>
    <property type="match status" value="1"/>
</dbReference>
<dbReference type="AlphaFoldDB" id="A0A139R3H7"/>
<name>A0A139R3H7_9STRE</name>
<evidence type="ECO:0000313" key="15">
    <source>
        <dbReference type="Proteomes" id="UP000071927"/>
    </source>
</evidence>
<dbReference type="PATRIC" id="fig|315405.11.peg.1608"/>